<dbReference type="PANTHER" id="PTHR12837:SF0">
    <property type="entry name" value="POLY(ADP-RIBOSE) GLYCOHYDROLASE"/>
    <property type="match status" value="1"/>
</dbReference>
<dbReference type="AlphaFoldDB" id="A0A9P9WXK0"/>
<dbReference type="GO" id="GO:0005737">
    <property type="term" value="C:cytoplasm"/>
    <property type="evidence" value="ECO:0007669"/>
    <property type="project" value="TreeGrafter"/>
</dbReference>
<evidence type="ECO:0000313" key="6">
    <source>
        <dbReference type="EMBL" id="KAI1880943.1"/>
    </source>
</evidence>
<dbReference type="Pfam" id="PF20811">
    <property type="entry name" value="PARG_cat_N"/>
    <property type="match status" value="1"/>
</dbReference>
<comment type="caution">
    <text evidence="6">The sequence shown here is derived from an EMBL/GenBank/DDBJ whole genome shotgun (WGS) entry which is preliminary data.</text>
</comment>
<sequence length="455" mass="51107">MFVEALCVWCLDRFSIITESTGLEDVDGLVPFWVILETLLKNPVSIPTQLIELLDTIAVLLRQSSGPAGDFVLLRDFLSSHHEVFFGECWPSIVEAALEMPLLFPQGRLPLLQREVSTQHLSLTKKQVSCLVAHQFLCTLPQPQWRDECYDFSIWYSNHQRHPQACRIYLTSLMEYFKTLRDDIVLSLSLSENWEVSYHLHAGASLELPRLDCRLCPVEVALVNNYDTTPDSLGLPDGAAVVSANKFIGFGQSATQEEIHVGVTPEACPAVLFTPPLEDDQILVVKGASAILNVVGQRRDLRIGDILPRQLDASIWQERVMLFMDALELDLASDEDGLPDLRPECIDRELRKAYLSFYSGRYHNVISPFWGCGAFGGDPGVKMLLLWCAASLAQTSLKIVCDEQLHGTGRDLKKAIGILREQCGTVEGVLRMVRSMPKHLKRLETLSWIISEWTS</sequence>
<dbReference type="EMBL" id="JAFIMR010000002">
    <property type="protein sequence ID" value="KAI1880943.1"/>
    <property type="molecule type" value="Genomic_DNA"/>
</dbReference>
<dbReference type="Proteomes" id="UP000829685">
    <property type="component" value="Unassembled WGS sequence"/>
</dbReference>
<dbReference type="InterPro" id="IPR007724">
    <property type="entry name" value="Poly_GlycHdrlase"/>
</dbReference>
<dbReference type="GO" id="GO:0005634">
    <property type="term" value="C:nucleus"/>
    <property type="evidence" value="ECO:0007669"/>
    <property type="project" value="TreeGrafter"/>
</dbReference>
<organism evidence="6 7">
    <name type="scientific">Neoarthrinium moseri</name>
    <dbReference type="NCBI Taxonomy" id="1658444"/>
    <lineage>
        <taxon>Eukaryota</taxon>
        <taxon>Fungi</taxon>
        <taxon>Dikarya</taxon>
        <taxon>Ascomycota</taxon>
        <taxon>Pezizomycotina</taxon>
        <taxon>Sordariomycetes</taxon>
        <taxon>Xylariomycetidae</taxon>
        <taxon>Amphisphaeriales</taxon>
        <taxon>Apiosporaceae</taxon>
        <taxon>Neoarthrinium</taxon>
    </lineage>
</organism>
<dbReference type="GO" id="GO:0009225">
    <property type="term" value="P:nucleotide-sugar metabolic process"/>
    <property type="evidence" value="ECO:0007669"/>
    <property type="project" value="TreeGrafter"/>
</dbReference>
<evidence type="ECO:0000313" key="7">
    <source>
        <dbReference type="Proteomes" id="UP000829685"/>
    </source>
</evidence>
<dbReference type="GO" id="GO:1990966">
    <property type="term" value="P:ATP generation from poly-ADP-D-ribose"/>
    <property type="evidence" value="ECO:0007669"/>
    <property type="project" value="TreeGrafter"/>
</dbReference>
<feature type="domain" description="PARG catalytic Macro" evidence="4">
    <location>
        <begin position="240"/>
        <end position="401"/>
    </location>
</feature>
<dbReference type="Pfam" id="PF05028">
    <property type="entry name" value="PARG_cat_C"/>
    <property type="match status" value="1"/>
</dbReference>
<evidence type="ECO:0000256" key="2">
    <source>
        <dbReference type="ARBA" id="ARBA00012255"/>
    </source>
</evidence>
<protein>
    <recommendedName>
        <fullName evidence="2">poly(ADP-ribose) glycohydrolase</fullName>
        <ecNumber evidence="2">3.2.1.143</ecNumber>
    </recommendedName>
</protein>
<evidence type="ECO:0000256" key="1">
    <source>
        <dbReference type="ARBA" id="ARBA00009545"/>
    </source>
</evidence>
<evidence type="ECO:0000259" key="5">
    <source>
        <dbReference type="Pfam" id="PF20811"/>
    </source>
</evidence>
<dbReference type="InterPro" id="IPR048362">
    <property type="entry name" value="PARG_helical"/>
</dbReference>
<reference evidence="6" key="1">
    <citation type="submission" date="2021-03" db="EMBL/GenBank/DDBJ databases">
        <title>Revisited historic fungal species revealed as producer of novel bioactive compounds through whole genome sequencing and comparative genomics.</title>
        <authorList>
            <person name="Vignolle G.A."/>
            <person name="Hochenegger N."/>
            <person name="Mach R.L."/>
            <person name="Mach-Aigner A.R."/>
            <person name="Javad Rahimi M."/>
            <person name="Salim K.A."/>
            <person name="Chan C.M."/>
            <person name="Lim L.B.L."/>
            <person name="Cai F."/>
            <person name="Druzhinina I.S."/>
            <person name="U'Ren J.M."/>
            <person name="Derntl C."/>
        </authorList>
    </citation>
    <scope>NUCLEOTIDE SEQUENCE</scope>
    <source>
        <strain evidence="6">TUCIM 5799</strain>
    </source>
</reference>
<dbReference type="EC" id="3.2.1.143" evidence="2"/>
<evidence type="ECO:0000259" key="4">
    <source>
        <dbReference type="Pfam" id="PF05028"/>
    </source>
</evidence>
<proteinExistence type="inferred from homology"/>
<comment type="similarity">
    <text evidence="1">Belongs to the poly(ADP-ribose) glycohydrolase family.</text>
</comment>
<gene>
    <name evidence="6" type="ORF">JX265_001183</name>
</gene>
<keyword evidence="7" id="KW-1185">Reference proteome</keyword>
<dbReference type="InterPro" id="IPR046372">
    <property type="entry name" value="PARG_cat_C"/>
</dbReference>
<dbReference type="PANTHER" id="PTHR12837">
    <property type="entry name" value="POLY ADP-RIBOSE GLYCOHYDROLASE"/>
    <property type="match status" value="1"/>
</dbReference>
<dbReference type="GO" id="GO:0005975">
    <property type="term" value="P:carbohydrate metabolic process"/>
    <property type="evidence" value="ECO:0007669"/>
    <property type="project" value="InterPro"/>
</dbReference>
<dbReference type="GO" id="GO:0006282">
    <property type="term" value="P:regulation of DNA repair"/>
    <property type="evidence" value="ECO:0007669"/>
    <property type="project" value="InterPro"/>
</dbReference>
<dbReference type="GO" id="GO:0004649">
    <property type="term" value="F:poly(ADP-ribose) glycohydrolase activity"/>
    <property type="evidence" value="ECO:0007669"/>
    <property type="project" value="UniProtKB-EC"/>
</dbReference>
<feature type="domain" description="PARG helical" evidence="5">
    <location>
        <begin position="80"/>
        <end position="181"/>
    </location>
</feature>
<evidence type="ECO:0000256" key="3">
    <source>
        <dbReference type="ARBA" id="ARBA00022801"/>
    </source>
</evidence>
<keyword evidence="3" id="KW-0378">Hydrolase</keyword>
<accession>A0A9P9WXK0</accession>
<name>A0A9P9WXK0_9PEZI</name>